<organism evidence="10 11">
    <name type="scientific">Sutterella megalosphaeroides</name>
    <dbReference type="NCBI Taxonomy" id="2494234"/>
    <lineage>
        <taxon>Bacteria</taxon>
        <taxon>Pseudomonadati</taxon>
        <taxon>Pseudomonadota</taxon>
        <taxon>Betaproteobacteria</taxon>
        <taxon>Burkholderiales</taxon>
        <taxon>Sutterellaceae</taxon>
        <taxon>Sutterella</taxon>
    </lineage>
</organism>
<dbReference type="Pfam" id="PF00970">
    <property type="entry name" value="FAD_binding_6"/>
    <property type="match status" value="1"/>
</dbReference>
<dbReference type="PANTHER" id="PTHR47354">
    <property type="entry name" value="NADH OXIDOREDUCTASE HCR"/>
    <property type="match status" value="1"/>
</dbReference>
<keyword evidence="7" id="KW-0408">Iron</keyword>
<dbReference type="SUPFAM" id="SSF63380">
    <property type="entry name" value="Riboflavin synthase domain-like"/>
    <property type="match status" value="1"/>
</dbReference>
<evidence type="ECO:0000256" key="6">
    <source>
        <dbReference type="ARBA" id="ARBA00023002"/>
    </source>
</evidence>
<protein>
    <recommendedName>
        <fullName evidence="9">FAD-binding FR-type domain-containing protein</fullName>
    </recommendedName>
</protein>
<keyword evidence="8" id="KW-0411">Iron-sulfur</keyword>
<keyword evidence="5" id="KW-0274">FAD</keyword>
<dbReference type="PROSITE" id="PS51384">
    <property type="entry name" value="FAD_FR"/>
    <property type="match status" value="1"/>
</dbReference>
<dbReference type="Proteomes" id="UP000271003">
    <property type="component" value="Chromosome"/>
</dbReference>
<evidence type="ECO:0000256" key="7">
    <source>
        <dbReference type="ARBA" id="ARBA00023004"/>
    </source>
</evidence>
<dbReference type="PANTHER" id="PTHR47354:SF6">
    <property type="entry name" value="NADH OXIDOREDUCTASE HCR"/>
    <property type="match status" value="1"/>
</dbReference>
<dbReference type="InterPro" id="IPR050415">
    <property type="entry name" value="MRET"/>
</dbReference>
<dbReference type="InterPro" id="IPR001433">
    <property type="entry name" value="OxRdtase_FAD/NAD-bd"/>
</dbReference>
<dbReference type="Pfam" id="PF00175">
    <property type="entry name" value="NAD_binding_1"/>
    <property type="match status" value="1"/>
</dbReference>
<dbReference type="Gene3D" id="2.40.30.10">
    <property type="entry name" value="Translation factors"/>
    <property type="match status" value="1"/>
</dbReference>
<evidence type="ECO:0000313" key="10">
    <source>
        <dbReference type="EMBL" id="BBF24057.1"/>
    </source>
</evidence>
<gene>
    <name evidence="10" type="ORF">SUTMEG_19480</name>
</gene>
<evidence type="ECO:0000259" key="9">
    <source>
        <dbReference type="PROSITE" id="PS51384"/>
    </source>
</evidence>
<evidence type="ECO:0000256" key="4">
    <source>
        <dbReference type="ARBA" id="ARBA00022723"/>
    </source>
</evidence>
<dbReference type="EMBL" id="AP018786">
    <property type="protein sequence ID" value="BBF24057.1"/>
    <property type="molecule type" value="Genomic_DNA"/>
</dbReference>
<evidence type="ECO:0000256" key="5">
    <source>
        <dbReference type="ARBA" id="ARBA00022827"/>
    </source>
</evidence>
<dbReference type="RefSeq" id="WP_120177606.1">
    <property type="nucleotide sequence ID" value="NZ_AP018786.1"/>
</dbReference>
<reference evidence="10 11" key="1">
    <citation type="journal article" date="2018" name="Int. J. Syst. Evol. Microbiol.">
        <title>Mesosutterella multiformis gen. nov., sp. nov., a member of the family Sutterellaceae and Sutterella megalosphaeroides sp. nov., isolated from human faeces.</title>
        <authorList>
            <person name="Sakamoto M."/>
            <person name="Ikeyama N."/>
            <person name="Kunihiro T."/>
            <person name="Iino T."/>
            <person name="Yuki M."/>
            <person name="Ohkuma M."/>
        </authorList>
    </citation>
    <scope>NUCLEOTIDE SEQUENCE [LARGE SCALE GENOMIC DNA]</scope>
    <source>
        <strain evidence="10 11">6FBBBH3</strain>
    </source>
</reference>
<evidence type="ECO:0000256" key="3">
    <source>
        <dbReference type="ARBA" id="ARBA00022714"/>
    </source>
</evidence>
<proteinExistence type="predicted"/>
<keyword evidence="4" id="KW-0479">Metal-binding</keyword>
<dbReference type="PRINTS" id="PR00409">
    <property type="entry name" value="PHDIOXRDTASE"/>
</dbReference>
<name>A0A2Z6IEF8_9BURK</name>
<dbReference type="GO" id="GO:0051537">
    <property type="term" value="F:2 iron, 2 sulfur cluster binding"/>
    <property type="evidence" value="ECO:0007669"/>
    <property type="project" value="UniProtKB-KW"/>
</dbReference>
<dbReference type="OrthoDB" id="370747at2"/>
<keyword evidence="2" id="KW-0285">Flavoprotein</keyword>
<keyword evidence="6" id="KW-0560">Oxidoreductase</keyword>
<comment type="cofactor">
    <cofactor evidence="1">
        <name>FAD</name>
        <dbReference type="ChEBI" id="CHEBI:57692"/>
    </cofactor>
</comment>
<keyword evidence="3" id="KW-0001">2Fe-2S</keyword>
<feature type="domain" description="FAD-binding FR-type" evidence="9">
    <location>
        <begin position="2"/>
        <end position="103"/>
    </location>
</feature>
<dbReference type="InterPro" id="IPR008333">
    <property type="entry name" value="Cbr1-like_FAD-bd_dom"/>
</dbReference>
<dbReference type="GO" id="GO:0046872">
    <property type="term" value="F:metal ion binding"/>
    <property type="evidence" value="ECO:0007669"/>
    <property type="project" value="UniProtKB-KW"/>
</dbReference>
<evidence type="ECO:0000313" key="11">
    <source>
        <dbReference type="Proteomes" id="UP000271003"/>
    </source>
</evidence>
<dbReference type="GO" id="GO:0016491">
    <property type="term" value="F:oxidoreductase activity"/>
    <property type="evidence" value="ECO:0007669"/>
    <property type="project" value="UniProtKB-KW"/>
</dbReference>
<accession>A0A2Z6IEF8</accession>
<evidence type="ECO:0000256" key="1">
    <source>
        <dbReference type="ARBA" id="ARBA00001974"/>
    </source>
</evidence>
<evidence type="ECO:0000256" key="2">
    <source>
        <dbReference type="ARBA" id="ARBA00022630"/>
    </source>
</evidence>
<dbReference type="InterPro" id="IPR039261">
    <property type="entry name" value="FNR_nucleotide-bd"/>
</dbReference>
<dbReference type="KEGG" id="sutt:SUTMEG_19480"/>
<evidence type="ECO:0000256" key="8">
    <source>
        <dbReference type="ARBA" id="ARBA00023014"/>
    </source>
</evidence>
<dbReference type="SUPFAM" id="SSF52343">
    <property type="entry name" value="Ferredoxin reductase-like, C-terminal NADP-linked domain"/>
    <property type="match status" value="1"/>
</dbReference>
<dbReference type="InterPro" id="IPR017927">
    <property type="entry name" value="FAD-bd_FR_type"/>
</dbReference>
<keyword evidence="11" id="KW-1185">Reference proteome</keyword>
<dbReference type="AlphaFoldDB" id="A0A2Z6IEF8"/>
<dbReference type="Gene3D" id="3.40.50.80">
    <property type="entry name" value="Nucleotide-binding domain of ferredoxin-NADP reductase (FNR) module"/>
    <property type="match status" value="1"/>
</dbReference>
<dbReference type="InterPro" id="IPR017938">
    <property type="entry name" value="Riboflavin_synthase-like_b-brl"/>
</dbReference>
<sequence>MTMPFTVPVTLHGRICETPDTWTIQLETPKTFRPKAGQFVMVPIGDTGLVRCWTVSSTCGSCEFTTLTVRCVPEGKGSNWITKEVPVGARFSISEPMGDFVVDEKDPGPFLLIAAGIGVTPVMSIARELLIHRPGTPVTVLYCARNQESVVFDKLWRTLAECREELTFVPFVKEDPLPGEPTGRLTAERILEFCPDVANRTVYACGSAGFMNSMAEAVIGLGCDPKRVHTEALLP</sequence>